<dbReference type="Pfam" id="PF00730">
    <property type="entry name" value="HhH-GPD"/>
    <property type="match status" value="1"/>
</dbReference>
<protein>
    <recommendedName>
        <fullName evidence="5 14">Adenine DNA glycosylase</fullName>
        <ecNumber evidence="4 14">3.2.2.31</ecNumber>
    </recommendedName>
</protein>
<dbReference type="InterPro" id="IPR003265">
    <property type="entry name" value="HhH-GPD_domain"/>
</dbReference>
<comment type="cofactor">
    <cofactor evidence="14">
        <name>[4Fe-4S] cluster</name>
        <dbReference type="ChEBI" id="CHEBI:49883"/>
    </cofactor>
    <text evidence="14">Binds 1 [4Fe-4S] cluster.</text>
</comment>
<evidence type="ECO:0000256" key="9">
    <source>
        <dbReference type="ARBA" id="ARBA00022801"/>
    </source>
</evidence>
<dbReference type="InterPro" id="IPR011257">
    <property type="entry name" value="DNA_glycosylase"/>
</dbReference>
<dbReference type="SUPFAM" id="SSF55811">
    <property type="entry name" value="Nudix"/>
    <property type="match status" value="1"/>
</dbReference>
<dbReference type="RefSeq" id="WP_107222165.1">
    <property type="nucleotide sequence ID" value="NZ_CP028339.1"/>
</dbReference>
<keyword evidence="10 14" id="KW-0408">Iron</keyword>
<sequence length="362" mass="39028">MSEFAPRLLAWQRGHGRHDLPWQGGGDPYRIWLSEIMLQQTRVDTVIPYYQRFLARFPDLAGLAAAPVEEVMALWSGLGYYARARNLHRAAQVVMTEHGGVFPHNAATIATLPGVGRSTAAAIAAFAFDERAAILDGNVKRVLCRIFGIEGFPGDKAVEDRLWALAESLLPEHEPGRYIQAQMDLGAMLCTRARPACARCPFHGDCIARRTGRIAELPAARPKKAVPRRSARFAVLIRGREVLLERRPPAGIWGGLLALPEIPADAADPAAWVRGRTGLACIEGAPLAPLTHTFTHFTLDIQPVLLRASSPAAAATADDGALHWQAFAALQQAALPAAVRKILDAVAGIELFCASGAGSSPR</sequence>
<feature type="domain" description="HhH-GPD" evidence="15">
    <location>
        <begin position="37"/>
        <end position="188"/>
    </location>
</feature>
<dbReference type="Pfam" id="PF00633">
    <property type="entry name" value="HHH"/>
    <property type="match status" value="1"/>
</dbReference>
<dbReference type="Pfam" id="PF14815">
    <property type="entry name" value="NUDIX_4"/>
    <property type="match status" value="1"/>
</dbReference>
<evidence type="ECO:0000256" key="13">
    <source>
        <dbReference type="ARBA" id="ARBA00023295"/>
    </source>
</evidence>
<keyword evidence="12" id="KW-0234">DNA repair</keyword>
<keyword evidence="8 14" id="KW-0227">DNA damage</keyword>
<dbReference type="PANTHER" id="PTHR42944:SF1">
    <property type="entry name" value="ADENINE DNA GLYCOSYLASE"/>
    <property type="match status" value="1"/>
</dbReference>
<dbReference type="GO" id="GO:0035485">
    <property type="term" value="F:adenine/guanine mispair binding"/>
    <property type="evidence" value="ECO:0007669"/>
    <property type="project" value="TreeGrafter"/>
</dbReference>
<reference evidence="16 17" key="1">
    <citation type="submission" date="2018-03" db="EMBL/GenBank/DDBJ databases">
        <title>Complete genome sequence of Thauera aromatica, a model organism for studying aromatic compound degradation under denitrifying conditions.</title>
        <authorList>
            <person name="Lo H.-Y."/>
            <person name="Goris T."/>
            <person name="Boll M."/>
            <person name="Mueller J.A."/>
        </authorList>
    </citation>
    <scope>NUCLEOTIDE SEQUENCE [LARGE SCALE GENOMIC DNA]</scope>
    <source>
        <strain evidence="16 17">K172</strain>
    </source>
</reference>
<dbReference type="NCBIfam" id="TIGR01084">
    <property type="entry name" value="mutY"/>
    <property type="match status" value="1"/>
</dbReference>
<dbReference type="GO" id="GO:0034039">
    <property type="term" value="F:8-oxo-7,8-dihydroguanine DNA N-glycosylase activity"/>
    <property type="evidence" value="ECO:0007669"/>
    <property type="project" value="TreeGrafter"/>
</dbReference>
<organism evidence="16 17">
    <name type="scientific">Thauera aromatica K172</name>
    <dbReference type="NCBI Taxonomy" id="44139"/>
    <lineage>
        <taxon>Bacteria</taxon>
        <taxon>Pseudomonadati</taxon>
        <taxon>Pseudomonadota</taxon>
        <taxon>Betaproteobacteria</taxon>
        <taxon>Rhodocyclales</taxon>
        <taxon>Zoogloeaceae</taxon>
        <taxon>Thauera</taxon>
    </lineage>
</organism>
<dbReference type="InterPro" id="IPR004035">
    <property type="entry name" value="Endouclease-III_FeS-bd_BS"/>
</dbReference>
<dbReference type="PANTHER" id="PTHR42944">
    <property type="entry name" value="ADENINE DNA GLYCOSYLASE"/>
    <property type="match status" value="1"/>
</dbReference>
<evidence type="ECO:0000256" key="4">
    <source>
        <dbReference type="ARBA" id="ARBA00012045"/>
    </source>
</evidence>
<keyword evidence="6" id="KW-0004">4Fe-4S</keyword>
<dbReference type="SUPFAM" id="SSF48150">
    <property type="entry name" value="DNA-glycosylase"/>
    <property type="match status" value="1"/>
</dbReference>
<dbReference type="InterPro" id="IPR044298">
    <property type="entry name" value="MIG/MutY"/>
</dbReference>
<evidence type="ECO:0000256" key="14">
    <source>
        <dbReference type="RuleBase" id="RU365096"/>
    </source>
</evidence>
<evidence type="ECO:0000256" key="11">
    <source>
        <dbReference type="ARBA" id="ARBA00023014"/>
    </source>
</evidence>
<evidence type="ECO:0000313" key="16">
    <source>
        <dbReference type="EMBL" id="AVR90174.1"/>
    </source>
</evidence>
<comment type="function">
    <text evidence="2">Adenine glycosylase active on G-A mispairs. MutY also corrects error-prone DNA synthesis past GO lesions which are due to the oxidatively damaged form of guanine: 7,8-dihydro-8-oxoguanine (8-oxo-dGTP).</text>
</comment>
<dbReference type="Gene3D" id="3.90.79.10">
    <property type="entry name" value="Nucleoside Triphosphate Pyrophosphohydrolase"/>
    <property type="match status" value="1"/>
</dbReference>
<dbReference type="InterPro" id="IPR029119">
    <property type="entry name" value="MutY_C"/>
</dbReference>
<dbReference type="Gene3D" id="1.10.340.30">
    <property type="entry name" value="Hypothetical protein, domain 2"/>
    <property type="match status" value="1"/>
</dbReference>
<dbReference type="PROSITE" id="PS01155">
    <property type="entry name" value="ENDONUCLEASE_III_2"/>
    <property type="match status" value="1"/>
</dbReference>
<dbReference type="GO" id="GO:0051539">
    <property type="term" value="F:4 iron, 4 sulfur cluster binding"/>
    <property type="evidence" value="ECO:0007669"/>
    <property type="project" value="UniProtKB-UniRule"/>
</dbReference>
<dbReference type="AlphaFoldDB" id="A0A2R4BSK3"/>
<dbReference type="Gene3D" id="1.10.1670.10">
    <property type="entry name" value="Helix-hairpin-Helix base-excision DNA repair enzymes (C-terminal)"/>
    <property type="match status" value="1"/>
</dbReference>
<dbReference type="GO" id="GO:0006284">
    <property type="term" value="P:base-excision repair"/>
    <property type="evidence" value="ECO:0007669"/>
    <property type="project" value="UniProtKB-UniRule"/>
</dbReference>
<dbReference type="CDD" id="cd00056">
    <property type="entry name" value="ENDO3c"/>
    <property type="match status" value="1"/>
</dbReference>
<dbReference type="Proteomes" id="UP000241885">
    <property type="component" value="Chromosome"/>
</dbReference>
<evidence type="ECO:0000256" key="10">
    <source>
        <dbReference type="ARBA" id="ARBA00023004"/>
    </source>
</evidence>
<evidence type="ECO:0000256" key="7">
    <source>
        <dbReference type="ARBA" id="ARBA00022723"/>
    </source>
</evidence>
<keyword evidence="7" id="KW-0479">Metal-binding</keyword>
<dbReference type="GO" id="GO:0032357">
    <property type="term" value="F:oxidized purine DNA binding"/>
    <property type="evidence" value="ECO:0007669"/>
    <property type="project" value="TreeGrafter"/>
</dbReference>
<dbReference type="CDD" id="cd03431">
    <property type="entry name" value="NUDIX_DNA_Glycosylase_C-MutY"/>
    <property type="match status" value="1"/>
</dbReference>
<accession>A0A2R4BSK3</accession>
<dbReference type="EMBL" id="CP028339">
    <property type="protein sequence ID" value="AVR90174.1"/>
    <property type="molecule type" value="Genomic_DNA"/>
</dbReference>
<dbReference type="InterPro" id="IPR000445">
    <property type="entry name" value="HhH_motif"/>
</dbReference>
<evidence type="ECO:0000259" key="15">
    <source>
        <dbReference type="SMART" id="SM00478"/>
    </source>
</evidence>
<dbReference type="FunFam" id="1.10.340.30:FF:000002">
    <property type="entry name" value="Adenine DNA glycosylase"/>
    <property type="match status" value="1"/>
</dbReference>
<evidence type="ECO:0000256" key="3">
    <source>
        <dbReference type="ARBA" id="ARBA00008343"/>
    </source>
</evidence>
<dbReference type="OrthoDB" id="9802365at2"/>
<dbReference type="SMART" id="SM00478">
    <property type="entry name" value="ENDO3c"/>
    <property type="match status" value="1"/>
</dbReference>
<dbReference type="PROSITE" id="PS00764">
    <property type="entry name" value="ENDONUCLEASE_III_1"/>
    <property type="match status" value="1"/>
</dbReference>
<keyword evidence="9" id="KW-0378">Hydrolase</keyword>
<dbReference type="GO" id="GO:0006298">
    <property type="term" value="P:mismatch repair"/>
    <property type="evidence" value="ECO:0007669"/>
    <property type="project" value="TreeGrafter"/>
</dbReference>
<evidence type="ECO:0000256" key="5">
    <source>
        <dbReference type="ARBA" id="ARBA00022023"/>
    </source>
</evidence>
<dbReference type="InterPro" id="IPR005760">
    <property type="entry name" value="A/G_AdeGlyc_MutY"/>
</dbReference>
<keyword evidence="11" id="KW-0411">Iron-sulfur</keyword>
<evidence type="ECO:0000256" key="6">
    <source>
        <dbReference type="ARBA" id="ARBA00022485"/>
    </source>
</evidence>
<keyword evidence="17" id="KW-1185">Reference proteome</keyword>
<keyword evidence="13 14" id="KW-0326">Glycosidase</keyword>
<dbReference type="EC" id="3.2.2.31" evidence="4 14"/>
<dbReference type="KEGG" id="tak:Tharo_3293"/>
<evidence type="ECO:0000256" key="12">
    <source>
        <dbReference type="ARBA" id="ARBA00023204"/>
    </source>
</evidence>
<comment type="catalytic activity">
    <reaction evidence="1 14">
        <text>Hydrolyzes free adenine bases from 7,8-dihydro-8-oxoguanine:adenine mismatched double-stranded DNA, leaving an apurinic site.</text>
        <dbReference type="EC" id="3.2.2.31"/>
    </reaction>
</comment>
<comment type="similarity">
    <text evidence="3 14">Belongs to the Nth/MutY family.</text>
</comment>
<gene>
    <name evidence="16" type="ORF">Tharo_3293</name>
</gene>
<dbReference type="InterPro" id="IPR015797">
    <property type="entry name" value="NUDIX_hydrolase-like_dom_sf"/>
</dbReference>
<evidence type="ECO:0000256" key="8">
    <source>
        <dbReference type="ARBA" id="ARBA00022763"/>
    </source>
</evidence>
<dbReference type="InterPro" id="IPR023170">
    <property type="entry name" value="HhH_base_excis_C"/>
</dbReference>
<dbReference type="GO" id="GO:0046872">
    <property type="term" value="F:metal ion binding"/>
    <property type="evidence" value="ECO:0007669"/>
    <property type="project" value="UniProtKB-UniRule"/>
</dbReference>
<name>A0A2R4BSK3_THAAR</name>
<dbReference type="GO" id="GO:0000701">
    <property type="term" value="F:purine-specific mismatch base pair DNA N-glycosylase activity"/>
    <property type="evidence" value="ECO:0007669"/>
    <property type="project" value="UniProtKB-EC"/>
</dbReference>
<evidence type="ECO:0000256" key="2">
    <source>
        <dbReference type="ARBA" id="ARBA00002933"/>
    </source>
</evidence>
<evidence type="ECO:0000256" key="1">
    <source>
        <dbReference type="ARBA" id="ARBA00000843"/>
    </source>
</evidence>
<evidence type="ECO:0000313" key="17">
    <source>
        <dbReference type="Proteomes" id="UP000241885"/>
    </source>
</evidence>
<proteinExistence type="inferred from homology"/>
<dbReference type="InterPro" id="IPR004036">
    <property type="entry name" value="Endonuclease-III-like_CS2"/>
</dbReference>